<gene>
    <name evidence="1" type="ORF">SHM7688_02256</name>
</gene>
<evidence type="ECO:0000313" key="2">
    <source>
        <dbReference type="Proteomes" id="UP000054823"/>
    </source>
</evidence>
<sequence length="164" mass="17987">MMMQPENARFDQKTPAECTIFGAFTKNLCKPATHVAVSAALGGALSGAATAGVLEETPAVPSGNEIHLQEKLFETRADGTRVARFRYVMPLMRQGIDFAEIEEDFFHLCIGVAVPYLAVSEETVDQVIISMADRETDFGVTTHLAKQYFEAFSVQDGTCIWEGF</sequence>
<name>A0A0P1EQV5_9RHOB</name>
<dbReference type="AlphaFoldDB" id="A0A0P1EQV5"/>
<dbReference type="EMBL" id="CYPW01000024">
    <property type="protein sequence ID" value="CUH52809.1"/>
    <property type="molecule type" value="Genomic_DNA"/>
</dbReference>
<evidence type="ECO:0000313" key="1">
    <source>
        <dbReference type="EMBL" id="CUH52809.1"/>
    </source>
</evidence>
<accession>A0A0P1EQV5</accession>
<dbReference type="Pfam" id="PF20107">
    <property type="entry name" value="DUF6497"/>
    <property type="match status" value="1"/>
</dbReference>
<dbReference type="Proteomes" id="UP000054823">
    <property type="component" value="Unassembled WGS sequence"/>
</dbReference>
<protein>
    <submittedName>
        <fullName evidence="1">Uncharacterized protein</fullName>
    </submittedName>
</protein>
<dbReference type="InterPro" id="IPR045467">
    <property type="entry name" value="DUF6497"/>
</dbReference>
<proteinExistence type="predicted"/>
<reference evidence="1 2" key="1">
    <citation type="submission" date="2015-09" db="EMBL/GenBank/DDBJ databases">
        <authorList>
            <consortium name="Swine Surveillance"/>
        </authorList>
    </citation>
    <scope>NUCLEOTIDE SEQUENCE [LARGE SCALE GENOMIC DNA]</scope>
    <source>
        <strain evidence="1 2">CECT 7688</strain>
    </source>
</reference>
<keyword evidence="2" id="KW-1185">Reference proteome</keyword>
<dbReference type="STRING" id="321267.SHM7688_02256"/>
<organism evidence="1 2">
    <name type="scientific">Shimia marina</name>
    <dbReference type="NCBI Taxonomy" id="321267"/>
    <lineage>
        <taxon>Bacteria</taxon>
        <taxon>Pseudomonadati</taxon>
        <taxon>Pseudomonadota</taxon>
        <taxon>Alphaproteobacteria</taxon>
        <taxon>Rhodobacterales</taxon>
        <taxon>Roseobacteraceae</taxon>
    </lineage>
</organism>